<dbReference type="Gene3D" id="2.160.20.80">
    <property type="entry name" value="E3 ubiquitin-protein ligase SopA"/>
    <property type="match status" value="1"/>
</dbReference>
<evidence type="ECO:0000313" key="3">
    <source>
        <dbReference type="Proteomes" id="UP001165135"/>
    </source>
</evidence>
<feature type="transmembrane region" description="Helical" evidence="1">
    <location>
        <begin position="464"/>
        <end position="485"/>
    </location>
</feature>
<keyword evidence="1" id="KW-0472">Membrane</keyword>
<evidence type="ECO:0000256" key="1">
    <source>
        <dbReference type="SAM" id="Phobius"/>
    </source>
</evidence>
<keyword evidence="1" id="KW-0812">Transmembrane</keyword>
<accession>A0A9W6RLN9</accession>
<comment type="caution">
    <text evidence="2">The sequence shown here is derived from an EMBL/GenBank/DDBJ whole genome shotgun (WGS) entry which is preliminary data.</text>
</comment>
<dbReference type="Proteomes" id="UP001165135">
    <property type="component" value="Unassembled WGS sequence"/>
</dbReference>
<name>A0A9W6RLN9_9ACTN</name>
<evidence type="ECO:0008006" key="4">
    <source>
        <dbReference type="Google" id="ProtNLM"/>
    </source>
</evidence>
<proteinExistence type="predicted"/>
<reference evidence="2" key="1">
    <citation type="submission" date="2023-03" db="EMBL/GenBank/DDBJ databases">
        <title>Actinoallomurus iriomotensis NBRC 103681.</title>
        <authorList>
            <person name="Ichikawa N."/>
            <person name="Sato H."/>
            <person name="Tonouchi N."/>
        </authorList>
    </citation>
    <scope>NUCLEOTIDE SEQUENCE</scope>
    <source>
        <strain evidence="2">NBRC 103681</strain>
    </source>
</reference>
<organism evidence="2 3">
    <name type="scientific">Actinoallomurus iriomotensis</name>
    <dbReference type="NCBI Taxonomy" id="478107"/>
    <lineage>
        <taxon>Bacteria</taxon>
        <taxon>Bacillati</taxon>
        <taxon>Actinomycetota</taxon>
        <taxon>Actinomycetes</taxon>
        <taxon>Streptosporangiales</taxon>
        <taxon>Thermomonosporaceae</taxon>
        <taxon>Actinoallomurus</taxon>
    </lineage>
</organism>
<sequence>MKNPGLTPFERKVWDAFPYGRDVQFSGANGETAEDGHAWGPERSVRAEVIRRLLVSGRPADGEIASLRLAGVRVTGRLDLKHATIPYAVRFWNCHFDHAPNLYAMRIRQLNFSQCHLPGLDAATIRVDGVLRITGSRIPGAVRLGGARISGAFFLDKADLGEERVDDAERDPILQLNHATIDDDVWAPRLRIRGQIRLAGATVTGAVNLDNAELSEPDRTVIDAENLTVGSNLDAWRLHTEGRINLRGAKIPAQVNLGEARLSNPRGVALRATSCTIGELWLGDAAPISGSVNLRGSQIGLIHAAPEVWPAHVKLDGLTYTSLQPRLPAGPRLAVLERDDDGYVPHAYEQLAAAYRRVGDDAQARAVQLARQRRHRTTLAWYAKLWGHAQDATVGYGYRPTRAMAWLLGLLLLGTVVYGLHHPQPVEPGKAPDFNALIYTLDLLLPIIDFGQEKAFNPHGAYQWLAYLLIAAGWILATTVVAGITRAVSRQ</sequence>
<gene>
    <name evidence="2" type="ORF">Airi01_062400</name>
</gene>
<dbReference type="EMBL" id="BSTJ01000008">
    <property type="protein sequence ID" value="GLY77973.1"/>
    <property type="molecule type" value="Genomic_DNA"/>
</dbReference>
<dbReference type="RefSeq" id="WP_285628242.1">
    <property type="nucleotide sequence ID" value="NZ_BSTJ01000008.1"/>
</dbReference>
<evidence type="ECO:0000313" key="2">
    <source>
        <dbReference type="EMBL" id="GLY77973.1"/>
    </source>
</evidence>
<protein>
    <recommendedName>
        <fullName evidence="4">Membrane-associated oxidoreductase</fullName>
    </recommendedName>
</protein>
<dbReference type="AlphaFoldDB" id="A0A9W6RLN9"/>
<keyword evidence="1" id="KW-1133">Transmembrane helix</keyword>